<evidence type="ECO:0008006" key="3">
    <source>
        <dbReference type="Google" id="ProtNLM"/>
    </source>
</evidence>
<protein>
    <recommendedName>
        <fullName evidence="3">Tc1-like transposase DDE domain-containing protein</fullName>
    </recommendedName>
</protein>
<dbReference type="Proteomes" id="UP000614350">
    <property type="component" value="Unassembled WGS sequence"/>
</dbReference>
<organism evidence="1 2">
    <name type="scientific">Vespula vulgaris</name>
    <name type="common">Yellow jacket</name>
    <name type="synonym">Wasp</name>
    <dbReference type="NCBI Taxonomy" id="7454"/>
    <lineage>
        <taxon>Eukaryota</taxon>
        <taxon>Metazoa</taxon>
        <taxon>Ecdysozoa</taxon>
        <taxon>Arthropoda</taxon>
        <taxon>Hexapoda</taxon>
        <taxon>Insecta</taxon>
        <taxon>Pterygota</taxon>
        <taxon>Neoptera</taxon>
        <taxon>Endopterygota</taxon>
        <taxon>Hymenoptera</taxon>
        <taxon>Apocrita</taxon>
        <taxon>Aculeata</taxon>
        <taxon>Vespoidea</taxon>
        <taxon>Vespidae</taxon>
        <taxon>Vespinae</taxon>
        <taxon>Vespula</taxon>
    </lineage>
</organism>
<keyword evidence="2" id="KW-1185">Reference proteome</keyword>
<dbReference type="InterPro" id="IPR036397">
    <property type="entry name" value="RNaseH_sf"/>
</dbReference>
<dbReference type="GO" id="GO:0003676">
    <property type="term" value="F:nucleic acid binding"/>
    <property type="evidence" value="ECO:0007669"/>
    <property type="project" value="InterPro"/>
</dbReference>
<dbReference type="EMBL" id="JACSEA010000002">
    <property type="protein sequence ID" value="KAF7408048.1"/>
    <property type="molecule type" value="Genomic_DNA"/>
</dbReference>
<reference evidence="1" key="1">
    <citation type="journal article" date="2020" name="G3 (Bethesda)">
        <title>High-Quality Assemblies for Three Invasive Social Wasps from the &lt;i&gt;Vespula&lt;/i&gt; Genus.</title>
        <authorList>
            <person name="Harrop T.W.R."/>
            <person name="Guhlin J."/>
            <person name="McLaughlin G.M."/>
            <person name="Permina E."/>
            <person name="Stockwell P."/>
            <person name="Gilligan J."/>
            <person name="Le Lec M.F."/>
            <person name="Gruber M.A.M."/>
            <person name="Quinn O."/>
            <person name="Lovegrove M."/>
            <person name="Duncan E.J."/>
            <person name="Remnant E.J."/>
            <person name="Van Eeckhoven J."/>
            <person name="Graham B."/>
            <person name="Knapp R.A."/>
            <person name="Langford K.W."/>
            <person name="Kronenberg Z."/>
            <person name="Press M.O."/>
            <person name="Eacker S.M."/>
            <person name="Wilson-Rankin E.E."/>
            <person name="Purcell J."/>
            <person name="Lester P.J."/>
            <person name="Dearden P.K."/>
        </authorList>
    </citation>
    <scope>NUCLEOTIDE SEQUENCE</scope>
    <source>
        <strain evidence="1">Marl-1</strain>
    </source>
</reference>
<dbReference type="AlphaFoldDB" id="A0A834NHW5"/>
<proteinExistence type="predicted"/>
<gene>
    <name evidence="1" type="ORF">HZH66_002585</name>
</gene>
<accession>A0A834NHW5</accession>
<sequence length="95" mass="11354">MYYIHFMYNTHVLHTFYILHTSPQSPEINPIEHLWTEKIGKRLKNSKMYITSKNVLKQKILEVWNSIQSTTTKLVPSIQHCLKLIIEAKRDPIKY</sequence>
<name>A0A834NHW5_VESVU</name>
<dbReference type="Gene3D" id="3.30.420.10">
    <property type="entry name" value="Ribonuclease H-like superfamily/Ribonuclease H"/>
    <property type="match status" value="1"/>
</dbReference>
<evidence type="ECO:0000313" key="2">
    <source>
        <dbReference type="Proteomes" id="UP000614350"/>
    </source>
</evidence>
<comment type="caution">
    <text evidence="1">The sequence shown here is derived from an EMBL/GenBank/DDBJ whole genome shotgun (WGS) entry which is preliminary data.</text>
</comment>
<evidence type="ECO:0000313" key="1">
    <source>
        <dbReference type="EMBL" id="KAF7408048.1"/>
    </source>
</evidence>